<keyword evidence="9 16" id="KW-1133">Transmembrane helix</keyword>
<keyword evidence="21" id="KW-1185">Reference proteome</keyword>
<dbReference type="PROSITE" id="PS50011">
    <property type="entry name" value="PROTEIN_KINASE_DOM"/>
    <property type="match status" value="1"/>
</dbReference>
<dbReference type="EC" id="2.7.11.1" evidence="13"/>
<dbReference type="InterPro" id="IPR008271">
    <property type="entry name" value="Ser/Thr_kinase_AS"/>
</dbReference>
<evidence type="ECO:0000256" key="10">
    <source>
        <dbReference type="ARBA" id="ARBA00023136"/>
    </source>
</evidence>
<name>A0AA87Z1U3_FICCA</name>
<dbReference type="SMART" id="SM00220">
    <property type="entry name" value="S_TKc"/>
    <property type="match status" value="1"/>
</dbReference>
<evidence type="ECO:0000256" key="6">
    <source>
        <dbReference type="ARBA" id="ARBA00022741"/>
    </source>
</evidence>
<evidence type="ECO:0000256" key="15">
    <source>
        <dbReference type="SAM" id="MobiDB-lite"/>
    </source>
</evidence>
<evidence type="ECO:0000256" key="14">
    <source>
        <dbReference type="PROSITE-ProRule" id="PRU10141"/>
    </source>
</evidence>
<evidence type="ECO:0000256" key="16">
    <source>
        <dbReference type="SAM" id="Phobius"/>
    </source>
</evidence>
<dbReference type="FunFam" id="1.10.510.10:FF:000589">
    <property type="entry name" value="Serine/threonine-protein kinase"/>
    <property type="match status" value="1"/>
</dbReference>
<protein>
    <recommendedName>
        <fullName evidence="13">Receptor-like serine/threonine-protein kinase</fullName>
        <ecNumber evidence="13">2.7.11.1</ecNumber>
    </recommendedName>
</protein>
<evidence type="ECO:0000256" key="13">
    <source>
        <dbReference type="PIRNR" id="PIRNR000641"/>
    </source>
</evidence>
<keyword evidence="12" id="KW-0325">Glycoprotein</keyword>
<evidence type="ECO:0000259" key="19">
    <source>
        <dbReference type="PROSITE" id="PS50927"/>
    </source>
</evidence>
<dbReference type="Pfam" id="PF01453">
    <property type="entry name" value="B_lectin"/>
    <property type="match status" value="1"/>
</dbReference>
<dbReference type="Proteomes" id="UP001187192">
    <property type="component" value="Unassembled WGS sequence"/>
</dbReference>
<evidence type="ECO:0000256" key="8">
    <source>
        <dbReference type="ARBA" id="ARBA00022840"/>
    </source>
</evidence>
<dbReference type="FunFam" id="3.30.200.20:FF:000178">
    <property type="entry name" value="serine/threonine-protein kinase PBS1-like"/>
    <property type="match status" value="1"/>
</dbReference>
<feature type="chain" id="PRO_5041720047" description="Receptor-like serine/threonine-protein kinase" evidence="17">
    <location>
        <begin position="17"/>
        <end position="890"/>
    </location>
</feature>
<dbReference type="Gene3D" id="3.30.200.20">
    <property type="entry name" value="Phosphorylase Kinase, domain 1"/>
    <property type="match status" value="1"/>
</dbReference>
<dbReference type="InterPro" id="IPR036426">
    <property type="entry name" value="Bulb-type_lectin_dom_sf"/>
</dbReference>
<keyword evidence="10 16" id="KW-0472">Membrane</keyword>
<dbReference type="PROSITE" id="PS00107">
    <property type="entry name" value="PROTEIN_KINASE_ATP"/>
    <property type="match status" value="1"/>
</dbReference>
<keyword evidence="8 13" id="KW-0067">ATP-binding</keyword>
<comment type="catalytic activity">
    <reaction evidence="13">
        <text>L-seryl-[protein] + ATP = O-phospho-L-seryl-[protein] + ADP + H(+)</text>
        <dbReference type="Rhea" id="RHEA:17989"/>
        <dbReference type="Rhea" id="RHEA-COMP:9863"/>
        <dbReference type="Rhea" id="RHEA-COMP:11604"/>
        <dbReference type="ChEBI" id="CHEBI:15378"/>
        <dbReference type="ChEBI" id="CHEBI:29999"/>
        <dbReference type="ChEBI" id="CHEBI:30616"/>
        <dbReference type="ChEBI" id="CHEBI:83421"/>
        <dbReference type="ChEBI" id="CHEBI:456216"/>
        <dbReference type="EC" id="2.7.11.1"/>
    </reaction>
</comment>
<dbReference type="Gene3D" id="2.90.10.10">
    <property type="entry name" value="Bulb-type lectin domain"/>
    <property type="match status" value="1"/>
</dbReference>
<evidence type="ECO:0000256" key="3">
    <source>
        <dbReference type="ARBA" id="ARBA00022679"/>
    </source>
</evidence>
<dbReference type="AlphaFoldDB" id="A0AA87Z1U3"/>
<dbReference type="GO" id="GO:0005524">
    <property type="term" value="F:ATP binding"/>
    <property type="evidence" value="ECO:0007669"/>
    <property type="project" value="UniProtKB-UniRule"/>
</dbReference>
<evidence type="ECO:0000256" key="4">
    <source>
        <dbReference type="ARBA" id="ARBA00022692"/>
    </source>
</evidence>
<feature type="transmembrane region" description="Helical" evidence="16">
    <location>
        <begin position="451"/>
        <end position="476"/>
    </location>
</feature>
<comment type="catalytic activity">
    <reaction evidence="13">
        <text>L-threonyl-[protein] + ATP = O-phospho-L-threonyl-[protein] + ADP + H(+)</text>
        <dbReference type="Rhea" id="RHEA:46608"/>
        <dbReference type="Rhea" id="RHEA-COMP:11060"/>
        <dbReference type="Rhea" id="RHEA-COMP:11605"/>
        <dbReference type="ChEBI" id="CHEBI:15378"/>
        <dbReference type="ChEBI" id="CHEBI:30013"/>
        <dbReference type="ChEBI" id="CHEBI:30616"/>
        <dbReference type="ChEBI" id="CHEBI:61977"/>
        <dbReference type="ChEBI" id="CHEBI:456216"/>
        <dbReference type="EC" id="2.7.11.1"/>
    </reaction>
</comment>
<keyword evidence="11" id="KW-1015">Disulfide bond</keyword>
<evidence type="ECO:0000256" key="2">
    <source>
        <dbReference type="ARBA" id="ARBA00022527"/>
    </source>
</evidence>
<dbReference type="InterPro" id="IPR000719">
    <property type="entry name" value="Prot_kinase_dom"/>
</dbReference>
<keyword evidence="3 13" id="KW-0808">Transferase</keyword>
<sequence>MASFFIFFIISCSVLSFFPILTFSGPISNDTILPGFTASNYKFIDLGGDFLVSFNGTFKASIRTLSKSQSLPHKYHLCVVHAASSTVIWTANRGTPMSESSLLNLTADGLSITTEPNQVVWSATQLSSKVAALRLLDTGNLMLLDKNNVALWQSFDHPTDTLVLGQPLLLGKTLVSSRSEDDATIGDYRLLVTESNAVMQWKGTTYWKLSMEIKAFKDSYSAVSFMVVNGTGLFLLARNGSTAVLKVSFVMSDFRILQVGFDGRLKINNLVDNNLVEEFSAPSDHCQVPFVCGRLGLCDTTGSSSKSCSCPSGLNAKASECVPNNRSLSLPLSFCNSTSNTSVVPHNSSVSYLELGHNVDYFANGFDDVAKSNLNLSACQDICSKNCSCLALFHESSSGYCYIIHDQLGSVMSDSTSNRLGYLKVLVPESSSPKNPIGNDLSSGDKRGFPIVALVLLPSSGLILVLGLALAVILWLRRGRLSRAAAAKTLRRWNSSSSAEVEEISIPGLPVRFEYEELVAATENFKTQIGSGGFGTVYKGTLPDQTVVAVKKMTSLGVRGKKEFYTEITIIGNIHHINLVRLKGFCAQGRQRFLVLEFMNRGSLDRALFCNSGQVLEWRERFEIALGTARGLAYLHNGCDQRIIHCDVKPENILLHDHSQVKISDFGLSKLLSPEESSLFTTMRGTRGYLAPEWLTSSSISDKADVYSYGMVLLEIVRGKKNSWVQTWSKNNSSSTGRGSGGSSSSPSPRGVEPQAVYFPMLALEMHEQRRYKELVDPRLEGRVADESEVEKMVKIALCCVQEDPALRPSMATVVGMLEGGMPVVEPRIQSLNFLRFYGRRFTEASHQYVNEEDEIHVMPNNSTGGGTGSSAGSYNSLSYISSHQLSGPR</sequence>
<feature type="region of interest" description="Disordered" evidence="15">
    <location>
        <begin position="728"/>
        <end position="751"/>
    </location>
</feature>
<gene>
    <name evidence="20" type="ORF">TIFTF001_001480</name>
</gene>
<evidence type="ECO:0000256" key="5">
    <source>
        <dbReference type="ARBA" id="ARBA00022729"/>
    </source>
</evidence>
<dbReference type="PANTHER" id="PTHR47974:SF27">
    <property type="entry name" value="RECEPTOR-LIKE SERINE_THREONINE-PROTEIN KINASE"/>
    <property type="match status" value="1"/>
</dbReference>
<evidence type="ECO:0000256" key="12">
    <source>
        <dbReference type="ARBA" id="ARBA00023180"/>
    </source>
</evidence>
<keyword evidence="7 13" id="KW-0418">Kinase</keyword>
<evidence type="ECO:0000256" key="11">
    <source>
        <dbReference type="ARBA" id="ARBA00023157"/>
    </source>
</evidence>
<comment type="subcellular location">
    <subcellularLocation>
        <location evidence="1">Membrane</location>
        <topology evidence="1">Single-pass membrane protein</topology>
    </subcellularLocation>
</comment>
<dbReference type="CDD" id="cd01098">
    <property type="entry name" value="PAN_AP_plant"/>
    <property type="match status" value="1"/>
</dbReference>
<evidence type="ECO:0000256" key="17">
    <source>
        <dbReference type="SAM" id="SignalP"/>
    </source>
</evidence>
<dbReference type="InterPro" id="IPR017441">
    <property type="entry name" value="Protein_kinase_ATP_BS"/>
</dbReference>
<evidence type="ECO:0000313" key="21">
    <source>
        <dbReference type="Proteomes" id="UP001187192"/>
    </source>
</evidence>
<comment type="similarity">
    <text evidence="13">Belongs to the protein kinase superfamily. Ser/Thr protein kinase family.</text>
</comment>
<evidence type="ECO:0000256" key="9">
    <source>
        <dbReference type="ARBA" id="ARBA00022989"/>
    </source>
</evidence>
<evidence type="ECO:0000259" key="18">
    <source>
        <dbReference type="PROSITE" id="PS50011"/>
    </source>
</evidence>
<dbReference type="PANTHER" id="PTHR47974">
    <property type="entry name" value="OS07G0415500 PROTEIN"/>
    <property type="match status" value="1"/>
</dbReference>
<organism evidence="20 21">
    <name type="scientific">Ficus carica</name>
    <name type="common">Common fig</name>
    <dbReference type="NCBI Taxonomy" id="3494"/>
    <lineage>
        <taxon>Eukaryota</taxon>
        <taxon>Viridiplantae</taxon>
        <taxon>Streptophyta</taxon>
        <taxon>Embryophyta</taxon>
        <taxon>Tracheophyta</taxon>
        <taxon>Spermatophyta</taxon>
        <taxon>Magnoliopsida</taxon>
        <taxon>eudicotyledons</taxon>
        <taxon>Gunneridae</taxon>
        <taxon>Pentapetalae</taxon>
        <taxon>rosids</taxon>
        <taxon>fabids</taxon>
        <taxon>Rosales</taxon>
        <taxon>Moraceae</taxon>
        <taxon>Ficeae</taxon>
        <taxon>Ficus</taxon>
    </lineage>
</organism>
<dbReference type="EMBL" id="BTGU01000001">
    <property type="protein sequence ID" value="GMN26972.1"/>
    <property type="molecule type" value="Genomic_DNA"/>
</dbReference>
<evidence type="ECO:0000256" key="1">
    <source>
        <dbReference type="ARBA" id="ARBA00004167"/>
    </source>
</evidence>
<dbReference type="CDD" id="cd00028">
    <property type="entry name" value="B_lectin"/>
    <property type="match status" value="1"/>
</dbReference>
<keyword evidence="4 16" id="KW-0812">Transmembrane</keyword>
<dbReference type="Pfam" id="PF00069">
    <property type="entry name" value="Pkinase"/>
    <property type="match status" value="1"/>
</dbReference>
<evidence type="ECO:0000256" key="7">
    <source>
        <dbReference type="ARBA" id="ARBA00022777"/>
    </source>
</evidence>
<feature type="signal peptide" evidence="17">
    <location>
        <begin position="1"/>
        <end position="16"/>
    </location>
</feature>
<dbReference type="Gene3D" id="1.10.510.10">
    <property type="entry name" value="Transferase(Phosphotransferase) domain 1"/>
    <property type="match status" value="1"/>
</dbReference>
<dbReference type="SUPFAM" id="SSF56112">
    <property type="entry name" value="Protein kinase-like (PK-like)"/>
    <property type="match status" value="1"/>
</dbReference>
<accession>A0AA87Z1U3</accession>
<dbReference type="GO" id="GO:0004674">
    <property type="term" value="F:protein serine/threonine kinase activity"/>
    <property type="evidence" value="ECO:0007669"/>
    <property type="project" value="UniProtKB-KW"/>
</dbReference>
<dbReference type="InterPro" id="IPR011009">
    <property type="entry name" value="Kinase-like_dom_sf"/>
</dbReference>
<keyword evidence="6 13" id="KW-0547">Nucleotide-binding</keyword>
<dbReference type="GO" id="GO:0016020">
    <property type="term" value="C:membrane"/>
    <property type="evidence" value="ECO:0007669"/>
    <property type="project" value="UniProtKB-SubCell"/>
</dbReference>
<feature type="domain" description="Bulb-type lectin" evidence="19">
    <location>
        <begin position="29"/>
        <end position="156"/>
    </location>
</feature>
<dbReference type="PIRSF" id="PIRSF000641">
    <property type="entry name" value="SRK"/>
    <property type="match status" value="1"/>
</dbReference>
<dbReference type="InterPro" id="IPR001480">
    <property type="entry name" value="Bulb-type_lectin_dom"/>
</dbReference>
<dbReference type="SUPFAM" id="SSF51110">
    <property type="entry name" value="alpha-D-mannose-specific plant lectins"/>
    <property type="match status" value="1"/>
</dbReference>
<keyword evidence="5 17" id="KW-0732">Signal</keyword>
<feature type="binding site" evidence="14">
    <location>
        <position position="552"/>
    </location>
    <ligand>
        <name>ATP</name>
        <dbReference type="ChEBI" id="CHEBI:30616"/>
    </ligand>
</feature>
<dbReference type="InterPro" id="IPR024171">
    <property type="entry name" value="SRK-like_kinase"/>
</dbReference>
<comment type="caution">
    <text evidence="20">The sequence shown here is derived from an EMBL/GenBank/DDBJ whole genome shotgun (WGS) entry which is preliminary data.</text>
</comment>
<keyword evidence="2 13" id="KW-0723">Serine/threonine-protein kinase</keyword>
<dbReference type="PROSITE" id="PS00108">
    <property type="entry name" value="PROTEIN_KINASE_ST"/>
    <property type="match status" value="1"/>
</dbReference>
<dbReference type="CDD" id="cd14066">
    <property type="entry name" value="STKc_IRAK"/>
    <property type="match status" value="1"/>
</dbReference>
<evidence type="ECO:0000313" key="20">
    <source>
        <dbReference type="EMBL" id="GMN26972.1"/>
    </source>
</evidence>
<proteinExistence type="inferred from homology"/>
<feature type="compositionally biased region" description="Low complexity" evidence="15">
    <location>
        <begin position="733"/>
        <end position="751"/>
    </location>
</feature>
<feature type="domain" description="Protein kinase" evidence="18">
    <location>
        <begin position="523"/>
        <end position="825"/>
    </location>
</feature>
<dbReference type="SMART" id="SM00108">
    <property type="entry name" value="B_lectin"/>
    <property type="match status" value="1"/>
</dbReference>
<reference evidence="20" key="1">
    <citation type="submission" date="2023-07" db="EMBL/GenBank/DDBJ databases">
        <title>draft genome sequence of fig (Ficus carica).</title>
        <authorList>
            <person name="Takahashi T."/>
            <person name="Nishimura K."/>
        </authorList>
    </citation>
    <scope>NUCLEOTIDE SEQUENCE</scope>
</reference>
<dbReference type="PROSITE" id="PS50927">
    <property type="entry name" value="BULB_LECTIN"/>
    <property type="match status" value="1"/>
</dbReference>